<protein>
    <recommendedName>
        <fullName evidence="3">FAD dependent oxidoreductase domain-containing protein</fullName>
    </recommendedName>
</protein>
<reference evidence="1 2" key="1">
    <citation type="journal article" date="2021" name="Commun. Biol.">
        <title>The genome of Shorea leprosula (Dipterocarpaceae) highlights the ecological relevance of drought in aseasonal tropical rainforests.</title>
        <authorList>
            <person name="Ng K.K.S."/>
            <person name="Kobayashi M.J."/>
            <person name="Fawcett J.A."/>
            <person name="Hatakeyama M."/>
            <person name="Paape T."/>
            <person name="Ng C.H."/>
            <person name="Ang C.C."/>
            <person name="Tnah L.H."/>
            <person name="Lee C.T."/>
            <person name="Nishiyama T."/>
            <person name="Sese J."/>
            <person name="O'Brien M.J."/>
            <person name="Copetti D."/>
            <person name="Mohd Noor M.I."/>
            <person name="Ong R.C."/>
            <person name="Putra M."/>
            <person name="Sireger I.Z."/>
            <person name="Indrioko S."/>
            <person name="Kosugi Y."/>
            <person name="Izuno A."/>
            <person name="Isagi Y."/>
            <person name="Lee S.L."/>
            <person name="Shimizu K.K."/>
        </authorList>
    </citation>
    <scope>NUCLEOTIDE SEQUENCE [LARGE SCALE GENOMIC DNA]</scope>
    <source>
        <strain evidence="1">214</strain>
    </source>
</reference>
<evidence type="ECO:0000313" key="1">
    <source>
        <dbReference type="EMBL" id="GKV35932.1"/>
    </source>
</evidence>
<accession>A0AAV5LG71</accession>
<evidence type="ECO:0000313" key="2">
    <source>
        <dbReference type="Proteomes" id="UP001054252"/>
    </source>
</evidence>
<evidence type="ECO:0008006" key="3">
    <source>
        <dbReference type="Google" id="ProtNLM"/>
    </source>
</evidence>
<dbReference type="AlphaFoldDB" id="A0AAV5LG71"/>
<sequence>MKSYAETKQVKKSISSGDVEAVQTSKNMLYGKKAIVLAAGSWSGLLMEDLVRGLDITLNVPVEPRKGNPRGFQLQTGKLL</sequence>
<organism evidence="1 2">
    <name type="scientific">Rubroshorea leprosula</name>
    <dbReference type="NCBI Taxonomy" id="152421"/>
    <lineage>
        <taxon>Eukaryota</taxon>
        <taxon>Viridiplantae</taxon>
        <taxon>Streptophyta</taxon>
        <taxon>Embryophyta</taxon>
        <taxon>Tracheophyta</taxon>
        <taxon>Spermatophyta</taxon>
        <taxon>Magnoliopsida</taxon>
        <taxon>eudicotyledons</taxon>
        <taxon>Gunneridae</taxon>
        <taxon>Pentapetalae</taxon>
        <taxon>rosids</taxon>
        <taxon>malvids</taxon>
        <taxon>Malvales</taxon>
        <taxon>Dipterocarpaceae</taxon>
        <taxon>Rubroshorea</taxon>
    </lineage>
</organism>
<gene>
    <name evidence="1" type="ORF">SLEP1_g44130</name>
</gene>
<keyword evidence="2" id="KW-1185">Reference proteome</keyword>
<name>A0AAV5LG71_9ROSI</name>
<comment type="caution">
    <text evidence="1">The sequence shown here is derived from an EMBL/GenBank/DDBJ whole genome shotgun (WGS) entry which is preliminary data.</text>
</comment>
<dbReference type="Proteomes" id="UP001054252">
    <property type="component" value="Unassembled WGS sequence"/>
</dbReference>
<proteinExistence type="predicted"/>
<dbReference type="EMBL" id="BPVZ01000113">
    <property type="protein sequence ID" value="GKV35932.1"/>
    <property type="molecule type" value="Genomic_DNA"/>
</dbReference>